<proteinExistence type="predicted"/>
<dbReference type="AlphaFoldDB" id="A0A542EHZ0"/>
<name>A0A542EHZ0_9MICO</name>
<sequence>MSVDPRAALSCFINAVERHFELASSGRGNDDPHVQEAADSLADAFETYEDALYEAYGLNTPFFLPADEDDFDDDLDEDEDSDDDSDDEDSDDEEEDDDDEVDLSEFEDDDDDDEPYRGFEVDDIDYESE</sequence>
<dbReference type="Proteomes" id="UP000320806">
    <property type="component" value="Unassembled WGS sequence"/>
</dbReference>
<evidence type="ECO:0000313" key="2">
    <source>
        <dbReference type="EMBL" id="TQJ14836.1"/>
    </source>
</evidence>
<organism evidence="2 3">
    <name type="scientific">Yimella lutea</name>
    <dbReference type="NCBI Taxonomy" id="587872"/>
    <lineage>
        <taxon>Bacteria</taxon>
        <taxon>Bacillati</taxon>
        <taxon>Actinomycetota</taxon>
        <taxon>Actinomycetes</taxon>
        <taxon>Micrococcales</taxon>
        <taxon>Dermacoccaceae</taxon>
        <taxon>Yimella</taxon>
    </lineage>
</organism>
<evidence type="ECO:0000313" key="3">
    <source>
        <dbReference type="Proteomes" id="UP000320806"/>
    </source>
</evidence>
<evidence type="ECO:0000256" key="1">
    <source>
        <dbReference type="SAM" id="MobiDB-lite"/>
    </source>
</evidence>
<dbReference type="EMBL" id="VFMO01000001">
    <property type="protein sequence ID" value="TQJ14836.1"/>
    <property type="molecule type" value="Genomic_DNA"/>
</dbReference>
<gene>
    <name evidence="2" type="ORF">FB459_2345</name>
</gene>
<comment type="caution">
    <text evidence="2">The sequence shown here is derived from an EMBL/GenBank/DDBJ whole genome shotgun (WGS) entry which is preliminary data.</text>
</comment>
<dbReference type="RefSeq" id="WP_170221887.1">
    <property type="nucleotide sequence ID" value="NZ_BAABCI010000027.1"/>
</dbReference>
<feature type="region of interest" description="Disordered" evidence="1">
    <location>
        <begin position="62"/>
        <end position="129"/>
    </location>
</feature>
<keyword evidence="3" id="KW-1185">Reference proteome</keyword>
<feature type="compositionally biased region" description="Acidic residues" evidence="1">
    <location>
        <begin position="66"/>
        <end position="114"/>
    </location>
</feature>
<protein>
    <recommendedName>
        <fullName evidence="4">Primosomal protein</fullName>
    </recommendedName>
</protein>
<accession>A0A542EHZ0</accession>
<evidence type="ECO:0008006" key="4">
    <source>
        <dbReference type="Google" id="ProtNLM"/>
    </source>
</evidence>
<reference evidence="2 3" key="1">
    <citation type="submission" date="2019-06" db="EMBL/GenBank/DDBJ databases">
        <title>Sequencing the genomes of 1000 actinobacteria strains.</title>
        <authorList>
            <person name="Klenk H.-P."/>
        </authorList>
    </citation>
    <scope>NUCLEOTIDE SEQUENCE [LARGE SCALE GENOMIC DNA]</scope>
    <source>
        <strain evidence="2 3">DSM 19828</strain>
    </source>
</reference>